<dbReference type="FunFam" id="3.40.640.10:FF:000014">
    <property type="entry name" value="Adenosylmethionine-8-amino-7-oxononanoate aminotransferase, probable"/>
    <property type="match status" value="1"/>
</dbReference>
<dbReference type="InterPro" id="IPR049704">
    <property type="entry name" value="Aminotrans_3_PPA_site"/>
</dbReference>
<dbReference type="EMBL" id="LT670847">
    <property type="protein sequence ID" value="SHM06039.1"/>
    <property type="molecule type" value="Genomic_DNA"/>
</dbReference>
<keyword evidence="3 7" id="KW-0032">Aminotransferase</keyword>
<dbReference type="InterPro" id="IPR015421">
    <property type="entry name" value="PyrdxlP-dep_Trfase_major"/>
</dbReference>
<evidence type="ECO:0000256" key="6">
    <source>
        <dbReference type="RuleBase" id="RU003560"/>
    </source>
</evidence>
<dbReference type="RefSeq" id="WP_079551828.1">
    <property type="nucleotide sequence ID" value="NZ_LT670847.1"/>
</dbReference>
<dbReference type="Proteomes" id="UP000190911">
    <property type="component" value="Chromosome I"/>
</dbReference>
<evidence type="ECO:0000313" key="8">
    <source>
        <dbReference type="Proteomes" id="UP000190911"/>
    </source>
</evidence>
<evidence type="ECO:0000256" key="3">
    <source>
        <dbReference type="ARBA" id="ARBA00022576"/>
    </source>
</evidence>
<dbReference type="GO" id="GO:0005829">
    <property type="term" value="C:cytosol"/>
    <property type="evidence" value="ECO:0007669"/>
    <property type="project" value="TreeGrafter"/>
</dbReference>
<evidence type="ECO:0000256" key="2">
    <source>
        <dbReference type="ARBA" id="ARBA00008954"/>
    </source>
</evidence>
<dbReference type="GO" id="GO:0030170">
    <property type="term" value="F:pyridoxal phosphate binding"/>
    <property type="evidence" value="ECO:0007669"/>
    <property type="project" value="InterPro"/>
</dbReference>
<dbReference type="Pfam" id="PF00202">
    <property type="entry name" value="Aminotran_3"/>
    <property type="match status" value="1"/>
</dbReference>
<dbReference type="InterPro" id="IPR015424">
    <property type="entry name" value="PyrdxlP-dep_Trfase"/>
</dbReference>
<sequence length="469" mass="51613">MANQDTARLQQLDRDHYLHPFTDFKSLGEEGSRVVTRAEGVYIYDSEGNRILDGMAGLWCVNIGYGRKELVEAATSQLEQLPYYNSFFKTTHPPAVALAEKLCQLAPAHMNRVFFTGSGSEANDTVLRMVRRYWTIKGKPEKQWVIGRKNGYHGSTVAGMSLGGMAPMHEQGGPCVPGITHIRQPYWFGEGRDMSQDTFGRECAAALEERILELGEENVAAFIAEPVQGAGGAIMPPESYWPAVKEVLAKYDILLVVDEVICGFGRLGEWFGSQHYDLEPDLMPIAKGLSSGYLPIGGVLVGDRVADTLINEGGEFFHGFTYSGHPACAAVALRNLELLEAEGIVDRVRDDLGPYLAKRWASLADHPLVGEARSLGLMGALELVADQQTGERFDESLAAGNLCRDLCFDNGLVMRSVGDTMLISPALVITREEIDELIGLTRQALDETARRLIRWQPAPQDIATQEKHV</sequence>
<gene>
    <name evidence="7" type="ORF">SAMN05878437_1021</name>
</gene>
<comment type="similarity">
    <text evidence="2 6">Belongs to the class-III pyridoxal-phosphate-dependent aminotransferase family.</text>
</comment>
<dbReference type="CDD" id="cd00610">
    <property type="entry name" value="OAT_like"/>
    <property type="match status" value="1"/>
</dbReference>
<evidence type="ECO:0000256" key="4">
    <source>
        <dbReference type="ARBA" id="ARBA00022679"/>
    </source>
</evidence>
<dbReference type="SUPFAM" id="SSF53383">
    <property type="entry name" value="PLP-dependent transferases"/>
    <property type="match status" value="1"/>
</dbReference>
<protein>
    <submittedName>
        <fullName evidence="7">Putrescine aminotransferase</fullName>
    </submittedName>
</protein>
<dbReference type="Gene3D" id="3.90.1150.10">
    <property type="entry name" value="Aspartate Aminotransferase, domain 1"/>
    <property type="match status" value="1"/>
</dbReference>
<keyword evidence="4 7" id="KW-0808">Transferase</keyword>
<keyword evidence="5 6" id="KW-0663">Pyridoxal phosphate</keyword>
<evidence type="ECO:0000256" key="5">
    <source>
        <dbReference type="ARBA" id="ARBA00022898"/>
    </source>
</evidence>
<dbReference type="Gene3D" id="3.40.640.10">
    <property type="entry name" value="Type I PLP-dependent aspartate aminotransferase-like (Major domain)"/>
    <property type="match status" value="1"/>
</dbReference>
<dbReference type="NCBIfam" id="NF005682">
    <property type="entry name" value="PRK07480.1"/>
    <property type="match status" value="1"/>
</dbReference>
<evidence type="ECO:0000313" key="7">
    <source>
        <dbReference type="EMBL" id="SHM06039.1"/>
    </source>
</evidence>
<dbReference type="GO" id="GO:0008483">
    <property type="term" value="F:transaminase activity"/>
    <property type="evidence" value="ECO:0007669"/>
    <property type="project" value="UniProtKB-KW"/>
</dbReference>
<dbReference type="InterPro" id="IPR015422">
    <property type="entry name" value="PyrdxlP-dep_Trfase_small"/>
</dbReference>
<dbReference type="OrthoDB" id="7052035at2"/>
<dbReference type="PROSITE" id="PS00600">
    <property type="entry name" value="AA_TRANSFER_CLASS_3"/>
    <property type="match status" value="1"/>
</dbReference>
<evidence type="ECO:0000256" key="1">
    <source>
        <dbReference type="ARBA" id="ARBA00001933"/>
    </source>
</evidence>
<dbReference type="InParanoid" id="A0A1M7FQS0"/>
<comment type="cofactor">
    <cofactor evidence="1">
        <name>pyridoxal 5'-phosphate</name>
        <dbReference type="ChEBI" id="CHEBI:597326"/>
    </cofactor>
</comment>
<dbReference type="STRING" id="29571.SAMN05878437_1021"/>
<proteinExistence type="inferred from homology"/>
<dbReference type="PANTHER" id="PTHR43094:SF1">
    <property type="entry name" value="AMINOTRANSFERASE CLASS-III"/>
    <property type="match status" value="1"/>
</dbReference>
<keyword evidence="8" id="KW-1185">Reference proteome</keyword>
<accession>A0A1M7FQS0</accession>
<reference evidence="7 8" key="1">
    <citation type="submission" date="2016-11" db="EMBL/GenBank/DDBJ databases">
        <authorList>
            <person name="Jaros S."/>
            <person name="Januszkiewicz K."/>
            <person name="Wedrychowicz H."/>
        </authorList>
    </citation>
    <scope>NUCLEOTIDE SEQUENCE [LARGE SCALE GENOMIC DNA]</scope>
    <source>
        <strain evidence="7 8">ACAM 12</strain>
    </source>
</reference>
<dbReference type="InterPro" id="IPR005814">
    <property type="entry name" value="Aminotrans_3"/>
</dbReference>
<organism evidence="7 8">
    <name type="scientific">Vreelandella subglaciescola</name>
    <dbReference type="NCBI Taxonomy" id="29571"/>
    <lineage>
        <taxon>Bacteria</taxon>
        <taxon>Pseudomonadati</taxon>
        <taxon>Pseudomonadota</taxon>
        <taxon>Gammaproteobacteria</taxon>
        <taxon>Oceanospirillales</taxon>
        <taxon>Halomonadaceae</taxon>
        <taxon>Vreelandella</taxon>
    </lineage>
</organism>
<dbReference type="PIRSF" id="PIRSF000521">
    <property type="entry name" value="Transaminase_4ab_Lys_Orn"/>
    <property type="match status" value="1"/>
</dbReference>
<dbReference type="AlphaFoldDB" id="A0A1M7FQS0"/>
<name>A0A1M7FQS0_9GAMM</name>
<dbReference type="PANTHER" id="PTHR43094">
    <property type="entry name" value="AMINOTRANSFERASE"/>
    <property type="match status" value="1"/>
</dbReference>